<protein>
    <submittedName>
        <fullName evidence="2">Uncharacterized protein</fullName>
    </submittedName>
</protein>
<proteinExistence type="predicted"/>
<reference evidence="2" key="1">
    <citation type="submission" date="2022-05" db="EMBL/GenBank/DDBJ databases">
        <title>The Musa troglodytarum L. genome provides insights into the mechanism of non-climacteric behaviour and enrichment of carotenoids.</title>
        <authorList>
            <person name="Wang J."/>
        </authorList>
    </citation>
    <scope>NUCLEOTIDE SEQUENCE</scope>
    <source>
        <tissue evidence="2">Leaf</tissue>
    </source>
</reference>
<name>A0A9E7EP67_9LILI</name>
<dbReference type="Proteomes" id="UP001055439">
    <property type="component" value="Chromosome 10"/>
</dbReference>
<feature type="region of interest" description="Disordered" evidence="1">
    <location>
        <begin position="1"/>
        <end position="29"/>
    </location>
</feature>
<evidence type="ECO:0000313" key="3">
    <source>
        <dbReference type="Proteomes" id="UP001055439"/>
    </source>
</evidence>
<accession>A0A9E7EP67</accession>
<gene>
    <name evidence="2" type="ORF">MUK42_20407</name>
</gene>
<evidence type="ECO:0000256" key="1">
    <source>
        <dbReference type="SAM" id="MobiDB-lite"/>
    </source>
</evidence>
<sequence>MDPNPTETTPGSWAFPCASPGSRKERNRCPQRNNLSYKWRTRPALSIDLPQLKLRYAAAHGRADLEPLKYMPKHGMGDANP</sequence>
<feature type="compositionally biased region" description="Polar residues" evidence="1">
    <location>
        <begin position="1"/>
        <end position="11"/>
    </location>
</feature>
<keyword evidence="3" id="KW-1185">Reference proteome</keyword>
<dbReference type="AlphaFoldDB" id="A0A9E7EP67"/>
<organism evidence="2 3">
    <name type="scientific">Musa troglodytarum</name>
    <name type="common">fe'i banana</name>
    <dbReference type="NCBI Taxonomy" id="320322"/>
    <lineage>
        <taxon>Eukaryota</taxon>
        <taxon>Viridiplantae</taxon>
        <taxon>Streptophyta</taxon>
        <taxon>Embryophyta</taxon>
        <taxon>Tracheophyta</taxon>
        <taxon>Spermatophyta</taxon>
        <taxon>Magnoliopsida</taxon>
        <taxon>Liliopsida</taxon>
        <taxon>Zingiberales</taxon>
        <taxon>Musaceae</taxon>
        <taxon>Musa</taxon>
    </lineage>
</organism>
<dbReference type="EMBL" id="CP097503">
    <property type="protein sequence ID" value="URD80708.1"/>
    <property type="molecule type" value="Genomic_DNA"/>
</dbReference>
<evidence type="ECO:0000313" key="2">
    <source>
        <dbReference type="EMBL" id="URD80708.1"/>
    </source>
</evidence>